<gene>
    <name evidence="2" type="ORF">NECAME_08051</name>
</gene>
<dbReference type="KEGG" id="nai:NECAME_08051"/>
<evidence type="ECO:0000313" key="3">
    <source>
        <dbReference type="Proteomes" id="UP000053676"/>
    </source>
</evidence>
<feature type="region of interest" description="Disordered" evidence="1">
    <location>
        <begin position="54"/>
        <end position="74"/>
    </location>
</feature>
<dbReference type="Proteomes" id="UP000053676">
    <property type="component" value="Unassembled WGS sequence"/>
</dbReference>
<reference evidence="3" key="1">
    <citation type="journal article" date="2014" name="Nat. Genet.">
        <title>Genome of the human hookworm Necator americanus.</title>
        <authorList>
            <person name="Tang Y.T."/>
            <person name="Gao X."/>
            <person name="Rosa B.A."/>
            <person name="Abubucker S."/>
            <person name="Hallsworth-Pepin K."/>
            <person name="Martin J."/>
            <person name="Tyagi R."/>
            <person name="Heizer E."/>
            <person name="Zhang X."/>
            <person name="Bhonagiri-Palsikar V."/>
            <person name="Minx P."/>
            <person name="Warren W.C."/>
            <person name="Wang Q."/>
            <person name="Zhan B."/>
            <person name="Hotez P.J."/>
            <person name="Sternberg P.W."/>
            <person name="Dougall A."/>
            <person name="Gaze S.T."/>
            <person name="Mulvenna J."/>
            <person name="Sotillo J."/>
            <person name="Ranganathan S."/>
            <person name="Rabelo E.M."/>
            <person name="Wilson R.K."/>
            <person name="Felgner P.L."/>
            <person name="Bethony J."/>
            <person name="Hawdon J.M."/>
            <person name="Gasser R.B."/>
            <person name="Loukas A."/>
            <person name="Mitreva M."/>
        </authorList>
    </citation>
    <scope>NUCLEOTIDE SEQUENCE [LARGE SCALE GENOMIC DNA]</scope>
</reference>
<dbReference type="AlphaFoldDB" id="W2TL38"/>
<name>W2TL38_NECAM</name>
<dbReference type="EMBL" id="KI658512">
    <property type="protein sequence ID" value="ETN82339.1"/>
    <property type="molecule type" value="Genomic_DNA"/>
</dbReference>
<accession>W2TL38</accession>
<organism evidence="2 3">
    <name type="scientific">Necator americanus</name>
    <name type="common">Human hookworm</name>
    <dbReference type="NCBI Taxonomy" id="51031"/>
    <lineage>
        <taxon>Eukaryota</taxon>
        <taxon>Metazoa</taxon>
        <taxon>Ecdysozoa</taxon>
        <taxon>Nematoda</taxon>
        <taxon>Chromadorea</taxon>
        <taxon>Rhabditida</taxon>
        <taxon>Rhabditina</taxon>
        <taxon>Rhabditomorpha</taxon>
        <taxon>Strongyloidea</taxon>
        <taxon>Ancylostomatidae</taxon>
        <taxon>Bunostominae</taxon>
        <taxon>Necator</taxon>
    </lineage>
</organism>
<evidence type="ECO:0000256" key="1">
    <source>
        <dbReference type="SAM" id="MobiDB-lite"/>
    </source>
</evidence>
<evidence type="ECO:0000313" key="2">
    <source>
        <dbReference type="EMBL" id="ETN82339.1"/>
    </source>
</evidence>
<keyword evidence="3" id="KW-1185">Reference proteome</keyword>
<proteinExistence type="predicted"/>
<protein>
    <submittedName>
        <fullName evidence="2">Uncharacterized protein</fullName>
    </submittedName>
</protein>
<sequence>MQPGSSTVACFLDLHSSFNVTLTPNASTTSKAYNQYRQSRDDFYYKESKQLFPQMKHPASEQQQRMSPFDAAPSSISYSPPLTPPSLELLKIGMRGTCRFFFNIVLAPLLLQLDV</sequence>